<feature type="region of interest" description="Disordered" evidence="1">
    <location>
        <begin position="288"/>
        <end position="382"/>
    </location>
</feature>
<protein>
    <recommendedName>
        <fullName evidence="5">Transmembrane protein</fullName>
    </recommendedName>
</protein>
<dbReference type="Proteomes" id="UP000221165">
    <property type="component" value="Unassembled WGS sequence"/>
</dbReference>
<reference evidence="3 4" key="1">
    <citation type="journal article" date="2017" name="Int. J. Parasitol.">
        <title>The genome of the protozoan parasite Cystoisospora suis and a reverse vaccinology approach to identify vaccine candidates.</title>
        <authorList>
            <person name="Palmieri N."/>
            <person name="Shrestha A."/>
            <person name="Ruttkowski B."/>
            <person name="Beck T."/>
            <person name="Vogl C."/>
            <person name="Tomley F."/>
            <person name="Blake D.P."/>
            <person name="Joachim A."/>
        </authorList>
    </citation>
    <scope>NUCLEOTIDE SEQUENCE [LARGE SCALE GENOMIC DNA]</scope>
    <source>
        <strain evidence="3 4">Wien I</strain>
    </source>
</reference>
<sequence>MAAAALGILLMALVTARFVRCFEASTLHRFPRQRMTSGSTSRKLAGGEQVELTSVYVHGDESETESITEALESCVHEVLLAYPSVREDVQSESAREEHDEEPSTWDKSPAAIVLFSIPVLLGLTSLILGVTTILLPKEGAGHIETEYGRDVSPTLEIITGKENGHVADTLPTSTATAANLHLTPGRITTVSGNTHGNVASVPPVTAERREEGAPPTTTVTTQTWQVTGGVSGSGSWDVTSFPSTPAQGVEQSASATTTVTTTASESGATEVATISSTPGWYGTDVSLTSTTGVSRDQYPSVTSVPPTTDKAGEAGAASTTTVATVDSGSETAGTTRVVSATKEEDVSTASGATSRISKQGAQRGTSPGATPTGDGTGSASSMSRVATTLGWNGTTKPTTIASTTRVDGATAAATSEVTSTFFRNGAQDETSVSSAPTVDGKAGAFSTTTVTTVLPGSETTGTAAVVSATGDGKDVSAASGVASTNPGRELSMNRVSHLREQRVWPGVHLRRRE</sequence>
<feature type="region of interest" description="Disordered" evidence="1">
    <location>
        <begin position="242"/>
        <end position="264"/>
    </location>
</feature>
<feature type="compositionally biased region" description="Polar residues" evidence="1">
    <location>
        <begin position="242"/>
        <end position="251"/>
    </location>
</feature>
<dbReference type="EMBL" id="MIGC01007373">
    <property type="protein sequence ID" value="PHJ15765.1"/>
    <property type="molecule type" value="Genomic_DNA"/>
</dbReference>
<organism evidence="3 4">
    <name type="scientific">Cystoisospora suis</name>
    <dbReference type="NCBI Taxonomy" id="483139"/>
    <lineage>
        <taxon>Eukaryota</taxon>
        <taxon>Sar</taxon>
        <taxon>Alveolata</taxon>
        <taxon>Apicomplexa</taxon>
        <taxon>Conoidasida</taxon>
        <taxon>Coccidia</taxon>
        <taxon>Eucoccidiorida</taxon>
        <taxon>Eimeriorina</taxon>
        <taxon>Sarcocystidae</taxon>
        <taxon>Cystoisospora</taxon>
    </lineage>
</organism>
<evidence type="ECO:0000313" key="3">
    <source>
        <dbReference type="EMBL" id="PHJ15765.1"/>
    </source>
</evidence>
<feature type="compositionally biased region" description="Low complexity" evidence="1">
    <location>
        <begin position="252"/>
        <end position="264"/>
    </location>
</feature>
<accession>A0A2C6KH01</accession>
<keyword evidence="4" id="KW-1185">Reference proteome</keyword>
<gene>
    <name evidence="3" type="ORF">CSUI_010424</name>
</gene>
<proteinExistence type="predicted"/>
<feature type="signal peptide" evidence="2">
    <location>
        <begin position="1"/>
        <end position="21"/>
    </location>
</feature>
<comment type="caution">
    <text evidence="3">The sequence shown here is derived from an EMBL/GenBank/DDBJ whole genome shotgun (WGS) entry which is preliminary data.</text>
</comment>
<feature type="compositionally biased region" description="Polar residues" evidence="1">
    <location>
        <begin position="347"/>
        <end position="369"/>
    </location>
</feature>
<feature type="chain" id="PRO_5012089916" description="Transmembrane protein" evidence="2">
    <location>
        <begin position="22"/>
        <end position="513"/>
    </location>
</feature>
<dbReference type="AlphaFoldDB" id="A0A2C6KH01"/>
<dbReference type="GeneID" id="94433739"/>
<evidence type="ECO:0008006" key="5">
    <source>
        <dbReference type="Google" id="ProtNLM"/>
    </source>
</evidence>
<evidence type="ECO:0000256" key="2">
    <source>
        <dbReference type="SAM" id="SignalP"/>
    </source>
</evidence>
<feature type="compositionally biased region" description="Low complexity" evidence="1">
    <location>
        <begin position="313"/>
        <end position="329"/>
    </location>
</feature>
<evidence type="ECO:0000313" key="4">
    <source>
        <dbReference type="Proteomes" id="UP000221165"/>
    </source>
</evidence>
<evidence type="ECO:0000256" key="1">
    <source>
        <dbReference type="SAM" id="MobiDB-lite"/>
    </source>
</evidence>
<keyword evidence="2" id="KW-0732">Signal</keyword>
<feature type="region of interest" description="Disordered" evidence="1">
    <location>
        <begin position="190"/>
        <end position="218"/>
    </location>
</feature>
<feature type="compositionally biased region" description="Polar residues" evidence="1">
    <location>
        <begin position="288"/>
        <end position="306"/>
    </location>
</feature>
<dbReference type="RefSeq" id="XP_067917497.1">
    <property type="nucleotide sequence ID" value="XM_068070528.1"/>
</dbReference>
<name>A0A2C6KH01_9APIC</name>
<dbReference type="VEuPathDB" id="ToxoDB:CSUI_010424"/>